<proteinExistence type="predicted"/>
<organism evidence="1 2">
    <name type="scientific">Alcanivorax borkumensis (strain ATCC 700651 / DSM 11573 / NCIMB 13689 / SK2)</name>
    <dbReference type="NCBI Taxonomy" id="393595"/>
    <lineage>
        <taxon>Bacteria</taxon>
        <taxon>Pseudomonadati</taxon>
        <taxon>Pseudomonadota</taxon>
        <taxon>Gammaproteobacteria</taxon>
        <taxon>Oceanospirillales</taxon>
        <taxon>Alcanivoracaceae</taxon>
        <taxon>Alcanivorax</taxon>
    </lineage>
</organism>
<dbReference type="OrthoDB" id="9798250at2"/>
<gene>
    <name evidence="1" type="ordered locus">ABO_1812</name>
</gene>
<dbReference type="Proteomes" id="UP000008871">
    <property type="component" value="Chromosome"/>
</dbReference>
<dbReference type="PANTHER" id="PTHR36529">
    <property type="entry name" value="SLL1095 PROTEIN"/>
    <property type="match status" value="1"/>
</dbReference>
<dbReference type="PANTHER" id="PTHR36529:SF1">
    <property type="entry name" value="GLYCOSYLTRANSFERASE"/>
    <property type="match status" value="1"/>
</dbReference>
<dbReference type="eggNOG" id="COG3222">
    <property type="taxonomic scope" value="Bacteria"/>
</dbReference>
<protein>
    <recommendedName>
        <fullName evidence="3">Glycosyltransferase</fullName>
    </recommendedName>
</protein>
<dbReference type="HOGENOM" id="CLU_075662_2_0_6"/>
<accession>Q0VNI8</accession>
<dbReference type="KEGG" id="abo:ABO_1812"/>
<reference evidence="1 2" key="1">
    <citation type="journal article" date="2006" name="Nat. Biotechnol.">
        <title>Genome sequence of the ubiquitous hydrocarbon-degrading marine bacterium Alcanivorax borkumensis.</title>
        <authorList>
            <person name="Schneiker S."/>
            <person name="Martins dos Santos V.A.P."/>
            <person name="Bartels D."/>
            <person name="Bekel T."/>
            <person name="Brecht M."/>
            <person name="Buhrmester J."/>
            <person name="Chernikova T.N."/>
            <person name="Denaro R."/>
            <person name="Ferrer M."/>
            <person name="Gertler C."/>
            <person name="Goesmann A."/>
            <person name="Golyshina O.V."/>
            <person name="Kaminski F."/>
            <person name="Khachane A.N."/>
            <person name="Lang S."/>
            <person name="Linke B."/>
            <person name="McHardy A.C."/>
            <person name="Meyer F."/>
            <person name="Nechitaylo T."/>
            <person name="Puehler A."/>
            <person name="Regenhardt D."/>
            <person name="Rupp O."/>
            <person name="Sabirova J.S."/>
            <person name="Selbitschka W."/>
            <person name="Yakimov M.M."/>
            <person name="Timmis K.N."/>
            <person name="Vorhoelter F.-J."/>
            <person name="Weidner S."/>
            <person name="Kaiser O."/>
            <person name="Golyshin P.N."/>
        </authorList>
    </citation>
    <scope>NUCLEOTIDE SEQUENCE [LARGE SCALE GENOMIC DNA]</scope>
    <source>
        <strain evidence="2">ATCC 700651 / DSM 11573 / NCIMB 13689 / SK2</strain>
    </source>
</reference>
<dbReference type="AlphaFoldDB" id="Q0VNI8"/>
<dbReference type="EMBL" id="AM286690">
    <property type="protein sequence ID" value="CAL17260.1"/>
    <property type="molecule type" value="Genomic_DNA"/>
</dbReference>
<keyword evidence="2" id="KW-1185">Reference proteome</keyword>
<dbReference type="NCBIfam" id="TIGR04282">
    <property type="entry name" value="glyco_like_cofC"/>
    <property type="match status" value="1"/>
</dbReference>
<dbReference type="Gene3D" id="3.90.550.10">
    <property type="entry name" value="Spore Coat Polysaccharide Biosynthesis Protein SpsA, Chain A"/>
    <property type="match status" value="1"/>
</dbReference>
<dbReference type="InterPro" id="IPR029044">
    <property type="entry name" value="Nucleotide-diphossugar_trans"/>
</dbReference>
<evidence type="ECO:0000313" key="2">
    <source>
        <dbReference type="Proteomes" id="UP000008871"/>
    </source>
</evidence>
<evidence type="ECO:0000313" key="1">
    <source>
        <dbReference type="EMBL" id="CAL17260.1"/>
    </source>
</evidence>
<dbReference type="SUPFAM" id="SSF53448">
    <property type="entry name" value="Nucleotide-diphospho-sugar transferases"/>
    <property type="match status" value="1"/>
</dbReference>
<evidence type="ECO:0008006" key="3">
    <source>
        <dbReference type="Google" id="ProtNLM"/>
    </source>
</evidence>
<name>Q0VNI8_ALCBS</name>
<dbReference type="Pfam" id="PF09837">
    <property type="entry name" value="DUF2064"/>
    <property type="match status" value="1"/>
</dbReference>
<dbReference type="STRING" id="393595.ABO_1812"/>
<sequence length="218" mass="23592">MTDTPLLIIFARALQAGQVKTRLIPNFGAEGAMQIYKQLLWRTFSAAQEFPGDVQLWLDKPDAALKAEATVRGWSCHLQSDGDLGERMARALSHGLDHFSRVLLIGSDCLLLGRPYFEQALHTLAHAPVVFGASEDGGYVLLGSSQASLWSAARFNGVRFGGHHALQDSCACFAPEQIVVLPPLWDVDEASDVARARSSGLLPPVACPELVGARKGWT</sequence>
<dbReference type="InterPro" id="IPR018641">
    <property type="entry name" value="Trfase_1_rSAM/seldom-assoc"/>
</dbReference>